<reference evidence="2" key="1">
    <citation type="submission" date="2018-01" db="EMBL/GenBank/DDBJ databases">
        <authorList>
            <person name="Regsiter A."/>
            <person name="William W."/>
        </authorList>
    </citation>
    <scope>NUCLEOTIDE SEQUENCE</scope>
    <source>
        <strain evidence="2">TRIP AH-1</strain>
    </source>
</reference>
<protein>
    <recommendedName>
        <fullName evidence="3">Lipid/polyisoprenoid-binding YceI-like domain-containing protein</fullName>
    </recommendedName>
</protein>
<evidence type="ECO:0008006" key="3">
    <source>
        <dbReference type="Google" id="ProtNLM"/>
    </source>
</evidence>
<keyword evidence="1" id="KW-0732">Signal</keyword>
<evidence type="ECO:0000256" key="1">
    <source>
        <dbReference type="SAM" id="SignalP"/>
    </source>
</evidence>
<evidence type="ECO:0000313" key="2">
    <source>
        <dbReference type="EMBL" id="SPD73613.1"/>
    </source>
</evidence>
<dbReference type="EMBL" id="OJIN01000103">
    <property type="protein sequence ID" value="SPD73613.1"/>
    <property type="molecule type" value="Genomic_DNA"/>
</dbReference>
<feature type="chain" id="PRO_5019028188" description="Lipid/polyisoprenoid-binding YceI-like domain-containing protein" evidence="1">
    <location>
        <begin position="25"/>
        <end position="182"/>
    </location>
</feature>
<accession>A0A445MVZ5</accession>
<dbReference type="AlphaFoldDB" id="A0A445MVZ5"/>
<organism evidence="2">
    <name type="scientific">uncultured Desulfobacterium sp</name>
    <dbReference type="NCBI Taxonomy" id="201089"/>
    <lineage>
        <taxon>Bacteria</taxon>
        <taxon>Pseudomonadati</taxon>
        <taxon>Thermodesulfobacteriota</taxon>
        <taxon>Desulfobacteria</taxon>
        <taxon>Desulfobacterales</taxon>
        <taxon>Desulfobacteriaceae</taxon>
        <taxon>Desulfobacterium</taxon>
        <taxon>environmental samples</taxon>
    </lineage>
</organism>
<feature type="signal peptide" evidence="1">
    <location>
        <begin position="1"/>
        <end position="24"/>
    </location>
</feature>
<sequence length="182" mass="19440">MKRNFTVILGALFLLAVSSAQSMSATLEDVADSYIVQITAKAKVKKLGSEKTHSAGLLVLTSGGTFSLDDYNTPNDVSGIIYLDSKGKKILFELTPAGQSSLEKTMLNWLETAAASKGINLEDTGINVLSVKTSKVKIDKKTNKPKGTAKYTAKGTVYGDIVGQGHVTAKFSYQAKIKFPSN</sequence>
<name>A0A445MVZ5_9BACT</name>
<gene>
    <name evidence="2" type="ORF">PITCH_A1910019</name>
</gene>
<proteinExistence type="predicted"/>